<dbReference type="InterPro" id="IPR029044">
    <property type="entry name" value="Nucleotide-diphossugar_trans"/>
</dbReference>
<protein>
    <submittedName>
        <fullName evidence="1">Glycosyltransferase family 2 protein</fullName>
        <ecNumber evidence="1">2.4.-.-</ecNumber>
    </submittedName>
</protein>
<dbReference type="GO" id="GO:0016757">
    <property type="term" value="F:glycosyltransferase activity"/>
    <property type="evidence" value="ECO:0007669"/>
    <property type="project" value="UniProtKB-KW"/>
</dbReference>
<dbReference type="RefSeq" id="WP_394415863.1">
    <property type="nucleotide sequence ID" value="NZ_JBIGIC010000013.1"/>
</dbReference>
<evidence type="ECO:0000313" key="2">
    <source>
        <dbReference type="Proteomes" id="UP001606134"/>
    </source>
</evidence>
<keyword evidence="1" id="KW-0808">Transferase</keyword>
<keyword evidence="1" id="KW-0328">Glycosyltransferase</keyword>
<sequence>MSFTTLIPAYKPAYLTELLRALQVQTQLPARVIVSDDSPDGAFLRALAEPALSPVVHRLNLSVVPGPRRGGWANCQQLLGLYGGATPYFHLLMDDDIPYPSFYARHAEALAVTAAGCAVSRRWYASETGQPLASLPVPAELDAMSQRVLRLPASILFEHIVGTGNNWLGELSNTTFRAESADDLMHPQLGGVKLHGLEDVGAMLICTQRAPLAFVNEHLGYFRTSAGQNSQQPLGRAFKLGVVGWIAFALGALRAGQLSEALARATIARSAEGVRQRYAAEADIQPFIALLPALSVGAEADEEFLRLWHDFGATR</sequence>
<comment type="caution">
    <text evidence="1">The sequence shown here is derived from an EMBL/GenBank/DDBJ whole genome shotgun (WGS) entry which is preliminary data.</text>
</comment>
<dbReference type="EC" id="2.4.-.-" evidence="1"/>
<evidence type="ECO:0000313" key="1">
    <source>
        <dbReference type="EMBL" id="MFG6489465.1"/>
    </source>
</evidence>
<dbReference type="Gene3D" id="3.90.550.10">
    <property type="entry name" value="Spore Coat Polysaccharide Biosynthesis Protein SpsA, Chain A"/>
    <property type="match status" value="1"/>
</dbReference>
<keyword evidence="2" id="KW-1185">Reference proteome</keyword>
<dbReference type="CDD" id="cd00761">
    <property type="entry name" value="Glyco_tranf_GTA_type"/>
    <property type="match status" value="1"/>
</dbReference>
<name>A0ABW7HHT4_9BURK</name>
<gene>
    <name evidence="1" type="ORF">ACG04R_22495</name>
</gene>
<reference evidence="1 2" key="1">
    <citation type="submission" date="2024-08" db="EMBL/GenBank/DDBJ databases">
        <authorList>
            <person name="Lu H."/>
        </authorList>
    </citation>
    <scope>NUCLEOTIDE SEQUENCE [LARGE SCALE GENOMIC DNA]</scope>
    <source>
        <strain evidence="1 2">BYS78W</strain>
    </source>
</reference>
<dbReference type="Proteomes" id="UP001606134">
    <property type="component" value="Unassembled WGS sequence"/>
</dbReference>
<organism evidence="1 2">
    <name type="scientific">Pelomonas candidula</name>
    <dbReference type="NCBI Taxonomy" id="3299025"/>
    <lineage>
        <taxon>Bacteria</taxon>
        <taxon>Pseudomonadati</taxon>
        <taxon>Pseudomonadota</taxon>
        <taxon>Betaproteobacteria</taxon>
        <taxon>Burkholderiales</taxon>
        <taxon>Sphaerotilaceae</taxon>
        <taxon>Roseateles</taxon>
    </lineage>
</organism>
<accession>A0ABW7HHT4</accession>
<dbReference type="EMBL" id="JBIGIC010000013">
    <property type="protein sequence ID" value="MFG6489465.1"/>
    <property type="molecule type" value="Genomic_DNA"/>
</dbReference>
<dbReference type="SUPFAM" id="SSF53448">
    <property type="entry name" value="Nucleotide-diphospho-sugar transferases"/>
    <property type="match status" value="1"/>
</dbReference>
<proteinExistence type="predicted"/>